<feature type="transmembrane region" description="Helical" evidence="8">
    <location>
        <begin position="219"/>
        <end position="241"/>
    </location>
</feature>
<keyword evidence="11" id="KW-1185">Reference proteome</keyword>
<evidence type="ECO:0000259" key="9">
    <source>
        <dbReference type="PROSITE" id="PS50850"/>
    </source>
</evidence>
<dbReference type="InterPro" id="IPR050382">
    <property type="entry name" value="MFS_Na/Anion_cotransporter"/>
</dbReference>
<dbReference type="GO" id="GO:0015293">
    <property type="term" value="F:symporter activity"/>
    <property type="evidence" value="ECO:0007669"/>
    <property type="project" value="UniProtKB-KW"/>
</dbReference>
<evidence type="ECO:0000313" key="10">
    <source>
        <dbReference type="EMBL" id="KAK7477233.1"/>
    </source>
</evidence>
<feature type="transmembrane region" description="Helical" evidence="8">
    <location>
        <begin position="41"/>
        <end position="59"/>
    </location>
</feature>
<evidence type="ECO:0000256" key="5">
    <source>
        <dbReference type="ARBA" id="ARBA00022989"/>
    </source>
</evidence>
<evidence type="ECO:0000256" key="1">
    <source>
        <dbReference type="ARBA" id="ARBA00004141"/>
    </source>
</evidence>
<dbReference type="FunFam" id="1.20.1250.20:FF:000003">
    <property type="entry name" value="Solute carrier family 17 member 3"/>
    <property type="match status" value="1"/>
</dbReference>
<protein>
    <recommendedName>
        <fullName evidence="9">Major facilitator superfamily (MFS) profile domain-containing protein</fullName>
    </recommendedName>
</protein>
<accession>A0ABD0JQ87</accession>
<sequence length="560" mass="61868">MEGEQTTAESEQATLNSTQARAVKGTQATGPPKWRSTRFQLSYLILCGFATILLQRVSFSMNIVCMVNHTALDQQDNSRHSTLTVSLLSTQNGDGLRNQNSSFADGEKFGLALSNSSADGPFVWNKEMQGIVLGSVYWGLMITQLFAAYVFYYAGPKLVCGVCMAVMSLLSMLCHPASYWSPWAVFVLRLGMGICSSFTIPSMYAIWGKWAPSGERSTLIIISFSGQHVANAIVFPLSALLCKYGFAGGWPSVFYVFGCLGLVWSVVWLVLVSDSPETHRRIHPDERDFIVNNRSAAFSRGDKVSVPWVKILTSLCFWALVAAHFAFTWGLYLFLSNLPLYMFEVMKFDIKSNGVYSMLPYVALWTSMVGGGFVSDCILRRKILSVFWSRRLFCAVSNIIPAVLLLVMSYLGCNHVGAVMTLLILALGFTGFAYSGFLPNAFDMAPKFAATIQSVDNSLACLPGIITPYLVAELTKEKTREQWQVVFFITAGVFVFGTVFFCIFAKTSVQSWALPAKTELVEIDAEDIGNTVTDETTSYKDVSQNHAETNLLAQEYKSDA</sequence>
<feature type="transmembrane region" description="Helical" evidence="8">
    <location>
        <begin position="483"/>
        <end position="505"/>
    </location>
</feature>
<keyword evidence="5 8" id="KW-1133">Transmembrane helix</keyword>
<keyword evidence="4" id="KW-0769">Symport</keyword>
<dbReference type="InterPro" id="IPR036259">
    <property type="entry name" value="MFS_trans_sf"/>
</dbReference>
<feature type="transmembrane region" description="Helical" evidence="8">
    <location>
        <begin position="355"/>
        <end position="379"/>
    </location>
</feature>
<evidence type="ECO:0000256" key="4">
    <source>
        <dbReference type="ARBA" id="ARBA00022847"/>
    </source>
</evidence>
<feature type="compositionally biased region" description="Polar residues" evidence="7">
    <location>
        <begin position="1"/>
        <end position="20"/>
    </location>
</feature>
<evidence type="ECO:0000256" key="3">
    <source>
        <dbReference type="ARBA" id="ARBA00022692"/>
    </source>
</evidence>
<keyword evidence="2" id="KW-0813">Transport</keyword>
<feature type="region of interest" description="Disordered" evidence="7">
    <location>
        <begin position="1"/>
        <end position="32"/>
    </location>
</feature>
<dbReference type="Pfam" id="PF07690">
    <property type="entry name" value="MFS_1"/>
    <property type="match status" value="1"/>
</dbReference>
<dbReference type="SUPFAM" id="SSF103473">
    <property type="entry name" value="MFS general substrate transporter"/>
    <property type="match status" value="1"/>
</dbReference>
<organism evidence="10 11">
    <name type="scientific">Batillaria attramentaria</name>
    <dbReference type="NCBI Taxonomy" id="370345"/>
    <lineage>
        <taxon>Eukaryota</taxon>
        <taxon>Metazoa</taxon>
        <taxon>Spiralia</taxon>
        <taxon>Lophotrochozoa</taxon>
        <taxon>Mollusca</taxon>
        <taxon>Gastropoda</taxon>
        <taxon>Caenogastropoda</taxon>
        <taxon>Sorbeoconcha</taxon>
        <taxon>Cerithioidea</taxon>
        <taxon>Batillariidae</taxon>
        <taxon>Batillaria</taxon>
    </lineage>
</organism>
<feature type="transmembrane region" description="Helical" evidence="8">
    <location>
        <begin position="158"/>
        <end position="180"/>
    </location>
</feature>
<gene>
    <name evidence="10" type="ORF">BaRGS_00031544</name>
</gene>
<feature type="transmembrane region" description="Helical" evidence="8">
    <location>
        <begin position="131"/>
        <end position="151"/>
    </location>
</feature>
<keyword evidence="3 8" id="KW-0812">Transmembrane</keyword>
<dbReference type="PROSITE" id="PS50850">
    <property type="entry name" value="MFS"/>
    <property type="match status" value="1"/>
</dbReference>
<evidence type="ECO:0000256" key="6">
    <source>
        <dbReference type="ARBA" id="ARBA00023136"/>
    </source>
</evidence>
<dbReference type="EMBL" id="JACVVK020000355">
    <property type="protein sequence ID" value="KAK7477233.1"/>
    <property type="molecule type" value="Genomic_DNA"/>
</dbReference>
<dbReference type="AlphaFoldDB" id="A0ABD0JQ87"/>
<dbReference type="Proteomes" id="UP001519460">
    <property type="component" value="Unassembled WGS sequence"/>
</dbReference>
<dbReference type="InterPro" id="IPR011701">
    <property type="entry name" value="MFS"/>
</dbReference>
<feature type="transmembrane region" description="Helical" evidence="8">
    <location>
        <begin position="186"/>
        <end position="207"/>
    </location>
</feature>
<feature type="transmembrane region" description="Helical" evidence="8">
    <location>
        <begin position="417"/>
        <end position="437"/>
    </location>
</feature>
<keyword evidence="6 8" id="KW-0472">Membrane</keyword>
<reference evidence="10 11" key="1">
    <citation type="journal article" date="2023" name="Sci. Data">
        <title>Genome assembly of the Korean intertidal mud-creeper Batillaria attramentaria.</title>
        <authorList>
            <person name="Patra A.K."/>
            <person name="Ho P.T."/>
            <person name="Jun S."/>
            <person name="Lee S.J."/>
            <person name="Kim Y."/>
            <person name="Won Y.J."/>
        </authorList>
    </citation>
    <scope>NUCLEOTIDE SEQUENCE [LARGE SCALE GENOMIC DNA]</scope>
    <source>
        <strain evidence="10">Wonlab-2016</strain>
    </source>
</reference>
<dbReference type="Gene3D" id="1.20.1250.20">
    <property type="entry name" value="MFS general substrate transporter like domains"/>
    <property type="match status" value="2"/>
</dbReference>
<feature type="transmembrane region" description="Helical" evidence="8">
    <location>
        <begin position="315"/>
        <end position="335"/>
    </location>
</feature>
<comment type="caution">
    <text evidence="10">The sequence shown here is derived from an EMBL/GenBank/DDBJ whole genome shotgun (WGS) entry which is preliminary data.</text>
</comment>
<name>A0ABD0JQ87_9CAEN</name>
<dbReference type="PANTHER" id="PTHR11662:SF399">
    <property type="entry name" value="FI19708P1-RELATED"/>
    <property type="match status" value="1"/>
</dbReference>
<feature type="transmembrane region" description="Helical" evidence="8">
    <location>
        <begin position="253"/>
        <end position="272"/>
    </location>
</feature>
<evidence type="ECO:0000256" key="8">
    <source>
        <dbReference type="SAM" id="Phobius"/>
    </source>
</evidence>
<feature type="transmembrane region" description="Helical" evidence="8">
    <location>
        <begin position="391"/>
        <end position="411"/>
    </location>
</feature>
<evidence type="ECO:0000313" key="11">
    <source>
        <dbReference type="Proteomes" id="UP001519460"/>
    </source>
</evidence>
<comment type="subcellular location">
    <subcellularLocation>
        <location evidence="1">Membrane</location>
        <topology evidence="1">Multi-pass membrane protein</topology>
    </subcellularLocation>
</comment>
<evidence type="ECO:0000256" key="7">
    <source>
        <dbReference type="SAM" id="MobiDB-lite"/>
    </source>
</evidence>
<dbReference type="PANTHER" id="PTHR11662">
    <property type="entry name" value="SOLUTE CARRIER FAMILY 17"/>
    <property type="match status" value="1"/>
</dbReference>
<dbReference type="InterPro" id="IPR020846">
    <property type="entry name" value="MFS_dom"/>
</dbReference>
<feature type="domain" description="Major facilitator superfamily (MFS) profile" evidence="9">
    <location>
        <begin position="86"/>
        <end position="509"/>
    </location>
</feature>
<proteinExistence type="predicted"/>
<evidence type="ECO:0000256" key="2">
    <source>
        <dbReference type="ARBA" id="ARBA00022448"/>
    </source>
</evidence>
<dbReference type="GO" id="GO:0016020">
    <property type="term" value="C:membrane"/>
    <property type="evidence" value="ECO:0007669"/>
    <property type="project" value="UniProtKB-SubCell"/>
</dbReference>